<sequence length="225" mass="24200">MTVLVDSVPAVPEGCTRLYLCRHGETDFNVAGCFQGSGIDSPLNAHGEAQASALGRAFENMPLTAVYSSTLSRARATAAAIQARHPTVVTGQVSGIQEMHFGDHEGKKLDEHQAEFHAVVDKWAAGQLDVAWPGGESALDVEARGTTALAELLLAQPEGAHVAVVCHSRFNRIILASIVHHDLRAMADIVQDNTCVNVLDFDRTKHTFTARLINNTAHWAFLEAA</sequence>
<dbReference type="STRING" id="1202772.A0A1V9Y4B9"/>
<feature type="binding site" evidence="2">
    <location>
        <position position="73"/>
    </location>
    <ligand>
        <name>substrate</name>
    </ligand>
</feature>
<dbReference type="GO" id="GO:0016791">
    <property type="term" value="F:phosphatase activity"/>
    <property type="evidence" value="ECO:0007669"/>
    <property type="project" value="TreeGrafter"/>
</dbReference>
<dbReference type="EMBL" id="JNBR01002935">
    <property type="protein sequence ID" value="OQR80563.1"/>
    <property type="molecule type" value="Genomic_DNA"/>
</dbReference>
<dbReference type="PROSITE" id="PS00175">
    <property type="entry name" value="PG_MUTASE"/>
    <property type="match status" value="1"/>
</dbReference>
<protein>
    <recommendedName>
        <fullName evidence="5">Phosphoglycerate mutase</fullName>
    </recommendedName>
</protein>
<evidence type="ECO:0000256" key="2">
    <source>
        <dbReference type="PIRSR" id="PIRSR613078-2"/>
    </source>
</evidence>
<evidence type="ECO:0000313" key="3">
    <source>
        <dbReference type="EMBL" id="OQR80563.1"/>
    </source>
</evidence>
<evidence type="ECO:0000256" key="1">
    <source>
        <dbReference type="PIRSR" id="PIRSR613078-1"/>
    </source>
</evidence>
<dbReference type="InterPro" id="IPR001345">
    <property type="entry name" value="PG/BPGM_mutase_AS"/>
</dbReference>
<dbReference type="InterPro" id="IPR013078">
    <property type="entry name" value="His_Pase_superF_clade-1"/>
</dbReference>
<reference evidence="3 4" key="1">
    <citation type="journal article" date="2014" name="Genome Biol. Evol.">
        <title>The secreted proteins of Achlya hypogyna and Thraustotheca clavata identify the ancestral oomycete secretome and reveal gene acquisitions by horizontal gene transfer.</title>
        <authorList>
            <person name="Misner I."/>
            <person name="Blouin N."/>
            <person name="Leonard G."/>
            <person name="Richards T.A."/>
            <person name="Lane C.E."/>
        </authorList>
    </citation>
    <scope>NUCLEOTIDE SEQUENCE [LARGE SCALE GENOMIC DNA]</scope>
    <source>
        <strain evidence="3 4">ATCC 48635</strain>
    </source>
</reference>
<dbReference type="CDD" id="cd07067">
    <property type="entry name" value="HP_PGM_like"/>
    <property type="match status" value="1"/>
</dbReference>
<keyword evidence="4" id="KW-1185">Reference proteome</keyword>
<dbReference type="Gene3D" id="3.40.50.1240">
    <property type="entry name" value="Phosphoglycerate mutase-like"/>
    <property type="match status" value="1"/>
</dbReference>
<dbReference type="Proteomes" id="UP000243579">
    <property type="component" value="Unassembled WGS sequence"/>
</dbReference>
<gene>
    <name evidence="3" type="ORF">ACHHYP_17466</name>
</gene>
<dbReference type="SMART" id="SM00855">
    <property type="entry name" value="PGAM"/>
    <property type="match status" value="1"/>
</dbReference>
<dbReference type="PANTHER" id="PTHR48100">
    <property type="entry name" value="BROAD-SPECIFICITY PHOSPHATASE YOR283W-RELATED"/>
    <property type="match status" value="1"/>
</dbReference>
<proteinExistence type="predicted"/>
<feature type="active site" description="Tele-phosphohistidine intermediate" evidence="1">
    <location>
        <position position="23"/>
    </location>
</feature>
<dbReference type="SUPFAM" id="SSF53254">
    <property type="entry name" value="Phosphoglycerate mutase-like"/>
    <property type="match status" value="1"/>
</dbReference>
<dbReference type="Pfam" id="PF00300">
    <property type="entry name" value="His_Phos_1"/>
    <property type="match status" value="1"/>
</dbReference>
<comment type="caution">
    <text evidence="3">The sequence shown here is derived from an EMBL/GenBank/DDBJ whole genome shotgun (WGS) entry which is preliminary data.</text>
</comment>
<dbReference type="OrthoDB" id="354304at2759"/>
<organism evidence="3 4">
    <name type="scientific">Achlya hypogyna</name>
    <name type="common">Oomycete</name>
    <name type="synonym">Protoachlya hypogyna</name>
    <dbReference type="NCBI Taxonomy" id="1202772"/>
    <lineage>
        <taxon>Eukaryota</taxon>
        <taxon>Sar</taxon>
        <taxon>Stramenopiles</taxon>
        <taxon>Oomycota</taxon>
        <taxon>Saprolegniomycetes</taxon>
        <taxon>Saprolegniales</taxon>
        <taxon>Achlyaceae</taxon>
        <taxon>Achlya</taxon>
    </lineage>
</organism>
<evidence type="ECO:0008006" key="5">
    <source>
        <dbReference type="Google" id="ProtNLM"/>
    </source>
</evidence>
<name>A0A1V9Y4B9_ACHHY</name>
<evidence type="ECO:0000313" key="4">
    <source>
        <dbReference type="Proteomes" id="UP000243579"/>
    </source>
</evidence>
<dbReference type="AlphaFoldDB" id="A0A1V9Y4B9"/>
<feature type="binding site" evidence="2">
    <location>
        <begin position="22"/>
        <end position="29"/>
    </location>
    <ligand>
        <name>substrate</name>
    </ligand>
</feature>
<accession>A0A1V9Y4B9</accession>
<feature type="active site" description="Proton donor/acceptor" evidence="1">
    <location>
        <position position="98"/>
    </location>
</feature>
<dbReference type="InterPro" id="IPR050275">
    <property type="entry name" value="PGM_Phosphatase"/>
</dbReference>
<dbReference type="InterPro" id="IPR029033">
    <property type="entry name" value="His_PPase_superfam"/>
</dbReference>
<dbReference type="PIRSF" id="PIRSF000709">
    <property type="entry name" value="6PFK_2-Ptase"/>
    <property type="match status" value="1"/>
</dbReference>